<dbReference type="PROSITE" id="PS51257">
    <property type="entry name" value="PROKAR_LIPOPROTEIN"/>
    <property type="match status" value="1"/>
</dbReference>
<dbReference type="HOGENOM" id="CLU_1676460_0_0_5"/>
<protein>
    <submittedName>
        <fullName evidence="1">Uncharacterized protein</fullName>
    </submittedName>
</protein>
<evidence type="ECO:0000313" key="1">
    <source>
        <dbReference type="EMBL" id="CDI08741.1"/>
    </source>
</evidence>
<dbReference type="KEGG" id="rir:BN877_I1847"/>
<sequence>MIYAKFDELGFPLGFWVTAACSDPEAVIPTDAVVITEGQHLEFLENSGSRRYVDGEVVVVESTAAPPTITDYENAIQNLVDETAREKQFRDGVTLASYIGSTIPRWAAEAMAFVAWRDNVWRYSYGELAKVQAGQRAQPTVEKFLDEIAPIAWPIIL</sequence>
<name>U4Q839_9HYPH</name>
<dbReference type="RefSeq" id="WP_022556398.1">
    <property type="nucleotide sequence ID" value="NC_022535.1"/>
</dbReference>
<dbReference type="PATRIC" id="fig|424182.3.peg.1824"/>
<reference evidence="1 2" key="1">
    <citation type="journal article" date="2013" name="Genome Announc.">
        <title>Complete Genome Sequence of the Sesbania Symbiont and Rice Growth-Promoting Endophyte Rhizobium sp. Strain IRBG74.</title>
        <authorList>
            <person name="Crook M.B."/>
            <person name="Mitra S."/>
            <person name="Ane J.M."/>
            <person name="Sadowsky M.J."/>
            <person name="Gyaneshwar P."/>
        </authorList>
    </citation>
    <scope>NUCLEOTIDE SEQUENCE [LARGE SCALE GENOMIC DNA]</scope>
    <source>
        <strain evidence="1 2">IRBG74</strain>
    </source>
</reference>
<dbReference type="AlphaFoldDB" id="U4Q839"/>
<organism evidence="1 2">
    <name type="scientific">Agrobacterium pusense</name>
    <dbReference type="NCBI Taxonomy" id="648995"/>
    <lineage>
        <taxon>Bacteria</taxon>
        <taxon>Pseudomonadati</taxon>
        <taxon>Pseudomonadota</taxon>
        <taxon>Alphaproteobacteria</taxon>
        <taxon>Hyphomicrobiales</taxon>
        <taxon>Rhizobiaceae</taxon>
        <taxon>Rhizobium/Agrobacterium group</taxon>
        <taxon>Agrobacterium</taxon>
    </lineage>
</organism>
<proteinExistence type="predicted"/>
<dbReference type="Proteomes" id="UP000016944">
    <property type="component" value="Chromosome I"/>
</dbReference>
<evidence type="ECO:0000313" key="2">
    <source>
        <dbReference type="Proteomes" id="UP000016944"/>
    </source>
</evidence>
<gene>
    <name evidence="1" type="ORF">BN877_I1847</name>
</gene>
<accession>U4Q839</accession>
<dbReference type="EMBL" id="HG518322">
    <property type="protein sequence ID" value="CDI08741.1"/>
    <property type="molecule type" value="Genomic_DNA"/>
</dbReference>